<keyword evidence="2" id="KW-1185">Reference proteome</keyword>
<evidence type="ECO:0000313" key="2">
    <source>
        <dbReference type="Proteomes" id="UP001430953"/>
    </source>
</evidence>
<dbReference type="EMBL" id="JADYXP020000005">
    <property type="protein sequence ID" value="KAL0123673.1"/>
    <property type="molecule type" value="Genomic_DNA"/>
</dbReference>
<dbReference type="Proteomes" id="UP001430953">
    <property type="component" value="Unassembled WGS sequence"/>
</dbReference>
<dbReference type="AlphaFoldDB" id="A0AAW2G6P0"/>
<name>A0AAW2G6P0_9HYME</name>
<proteinExistence type="predicted"/>
<organism evidence="1 2">
    <name type="scientific">Cardiocondyla obscurior</name>
    <dbReference type="NCBI Taxonomy" id="286306"/>
    <lineage>
        <taxon>Eukaryota</taxon>
        <taxon>Metazoa</taxon>
        <taxon>Ecdysozoa</taxon>
        <taxon>Arthropoda</taxon>
        <taxon>Hexapoda</taxon>
        <taxon>Insecta</taxon>
        <taxon>Pterygota</taxon>
        <taxon>Neoptera</taxon>
        <taxon>Endopterygota</taxon>
        <taxon>Hymenoptera</taxon>
        <taxon>Apocrita</taxon>
        <taxon>Aculeata</taxon>
        <taxon>Formicoidea</taxon>
        <taxon>Formicidae</taxon>
        <taxon>Myrmicinae</taxon>
        <taxon>Cardiocondyla</taxon>
    </lineage>
</organism>
<evidence type="ECO:0000313" key="1">
    <source>
        <dbReference type="EMBL" id="KAL0123673.1"/>
    </source>
</evidence>
<protein>
    <submittedName>
        <fullName evidence="1">Uncharacterized protein</fullName>
    </submittedName>
</protein>
<sequence length="67" mass="7458">MAEDSMVNLVVSTDTVWSNNFRAATQLGCDHSTGSRSQYEHVDIVGCQEGLHGESPDHRGTRYFKQT</sequence>
<accession>A0AAW2G6P0</accession>
<comment type="caution">
    <text evidence="1">The sequence shown here is derived from an EMBL/GenBank/DDBJ whole genome shotgun (WGS) entry which is preliminary data.</text>
</comment>
<reference evidence="1 2" key="1">
    <citation type="submission" date="2023-03" db="EMBL/GenBank/DDBJ databases">
        <title>High recombination rates correlate with genetic variation in Cardiocondyla obscurior ants.</title>
        <authorList>
            <person name="Errbii M."/>
        </authorList>
    </citation>
    <scope>NUCLEOTIDE SEQUENCE [LARGE SCALE GENOMIC DNA]</scope>
    <source>
        <strain evidence="1">Alpha-2009</strain>
        <tissue evidence="1">Whole body</tissue>
    </source>
</reference>
<gene>
    <name evidence="1" type="ORF">PUN28_005884</name>
</gene>